<protein>
    <submittedName>
        <fullName evidence="7">Uncharacterized membrane-anchored protein YitT (DUF2179 family)</fullName>
    </submittedName>
</protein>
<evidence type="ECO:0000256" key="4">
    <source>
        <dbReference type="ARBA" id="ARBA00022989"/>
    </source>
</evidence>
<evidence type="ECO:0000256" key="1">
    <source>
        <dbReference type="ARBA" id="ARBA00004651"/>
    </source>
</evidence>
<evidence type="ECO:0000313" key="8">
    <source>
        <dbReference type="Proteomes" id="UP001519273"/>
    </source>
</evidence>
<evidence type="ECO:0000256" key="5">
    <source>
        <dbReference type="ARBA" id="ARBA00023136"/>
    </source>
</evidence>
<feature type="transmembrane region" description="Helical" evidence="6">
    <location>
        <begin position="12"/>
        <end position="31"/>
    </location>
</feature>
<name>A0ABS4H0G3_9BACL</name>
<comment type="caution">
    <text evidence="7">The sequence shown here is derived from an EMBL/GenBank/DDBJ whole genome shotgun (WGS) entry which is preliminary data.</text>
</comment>
<dbReference type="Pfam" id="PF02588">
    <property type="entry name" value="YitT_membrane"/>
    <property type="match status" value="1"/>
</dbReference>
<keyword evidence="3 6" id="KW-0812">Transmembrane</keyword>
<sequence>MRKRHQWMNMLQQMAMMLFGTFVLAFTYYHINFQNHLSEGGFVGLALLAKYTFNLPPALTMVLLDIPVLIIAMYVKGRKFIINTIVASISFSLFYEIFERFSPLTLDFHHVLLPAAILSGVFTGFGAGIVLRFGGATGGDDILSLLVSRATGMKLGTVFILMDAIVLVLSLFYLPLKETLYTILSVLIAGKMITMTARYGVQDTVLVPKTVHH</sequence>
<dbReference type="PANTHER" id="PTHR33545">
    <property type="entry name" value="UPF0750 MEMBRANE PROTEIN YITT-RELATED"/>
    <property type="match status" value="1"/>
</dbReference>
<reference evidence="7 8" key="1">
    <citation type="submission" date="2021-03" db="EMBL/GenBank/DDBJ databases">
        <title>Genomic Encyclopedia of Type Strains, Phase IV (KMG-IV): sequencing the most valuable type-strain genomes for metagenomic binning, comparative biology and taxonomic classification.</title>
        <authorList>
            <person name="Goeker M."/>
        </authorList>
    </citation>
    <scope>NUCLEOTIDE SEQUENCE [LARGE SCALE GENOMIC DNA]</scope>
    <source>
        <strain evidence="7 8">DSM 23491</strain>
    </source>
</reference>
<feature type="transmembrane region" description="Helical" evidence="6">
    <location>
        <begin position="110"/>
        <end position="134"/>
    </location>
</feature>
<comment type="subcellular location">
    <subcellularLocation>
        <location evidence="1">Cell membrane</location>
        <topology evidence="1">Multi-pass membrane protein</topology>
    </subcellularLocation>
</comment>
<keyword evidence="8" id="KW-1185">Reference proteome</keyword>
<dbReference type="PANTHER" id="PTHR33545:SF10">
    <property type="entry name" value="UPF0750 MEMBRANE PROTEIN YPJC"/>
    <property type="match status" value="1"/>
</dbReference>
<dbReference type="RefSeq" id="WP_209844990.1">
    <property type="nucleotide sequence ID" value="NZ_CBCRVE010000001.1"/>
</dbReference>
<keyword evidence="4 6" id="KW-1133">Transmembrane helix</keyword>
<evidence type="ECO:0000256" key="2">
    <source>
        <dbReference type="ARBA" id="ARBA00022475"/>
    </source>
</evidence>
<evidence type="ECO:0000256" key="3">
    <source>
        <dbReference type="ARBA" id="ARBA00022692"/>
    </source>
</evidence>
<dbReference type="EMBL" id="JAGGKP010000001">
    <property type="protein sequence ID" value="MBP1935605.1"/>
    <property type="molecule type" value="Genomic_DNA"/>
</dbReference>
<gene>
    <name evidence="7" type="ORF">J2Z20_000466</name>
</gene>
<accession>A0ABS4H0G3</accession>
<keyword evidence="5 6" id="KW-0472">Membrane</keyword>
<feature type="transmembrane region" description="Helical" evidence="6">
    <location>
        <begin position="80"/>
        <end position="98"/>
    </location>
</feature>
<feature type="transmembrane region" description="Helical" evidence="6">
    <location>
        <begin position="155"/>
        <end position="174"/>
    </location>
</feature>
<feature type="transmembrane region" description="Helical" evidence="6">
    <location>
        <begin position="180"/>
        <end position="201"/>
    </location>
</feature>
<proteinExistence type="predicted"/>
<evidence type="ECO:0000256" key="6">
    <source>
        <dbReference type="SAM" id="Phobius"/>
    </source>
</evidence>
<organism evidence="7 8">
    <name type="scientific">Paenibacillus sediminis</name>
    <dbReference type="NCBI Taxonomy" id="664909"/>
    <lineage>
        <taxon>Bacteria</taxon>
        <taxon>Bacillati</taxon>
        <taxon>Bacillota</taxon>
        <taxon>Bacilli</taxon>
        <taxon>Bacillales</taxon>
        <taxon>Paenibacillaceae</taxon>
        <taxon>Paenibacillus</taxon>
    </lineage>
</organism>
<keyword evidence="2" id="KW-1003">Cell membrane</keyword>
<dbReference type="InterPro" id="IPR051461">
    <property type="entry name" value="UPF0750_membrane"/>
</dbReference>
<evidence type="ECO:0000313" key="7">
    <source>
        <dbReference type="EMBL" id="MBP1935605.1"/>
    </source>
</evidence>
<dbReference type="InterPro" id="IPR003740">
    <property type="entry name" value="YitT"/>
</dbReference>
<dbReference type="Proteomes" id="UP001519273">
    <property type="component" value="Unassembled WGS sequence"/>
</dbReference>
<feature type="transmembrane region" description="Helical" evidence="6">
    <location>
        <begin position="51"/>
        <end position="73"/>
    </location>
</feature>